<accession>A0ABU3LC00</accession>
<dbReference type="SUPFAM" id="SSF51182">
    <property type="entry name" value="RmlC-like cupins"/>
    <property type="match status" value="1"/>
</dbReference>
<comment type="caution">
    <text evidence="1">The sequence shown here is derived from an EMBL/GenBank/DDBJ whole genome shotgun (WGS) entry which is preliminary data.</text>
</comment>
<dbReference type="RefSeq" id="WP_349240194.1">
    <property type="nucleotide sequence ID" value="NZ_JAVTTO010000001.1"/>
</dbReference>
<evidence type="ECO:0000313" key="2">
    <source>
        <dbReference type="Proteomes" id="UP001257277"/>
    </source>
</evidence>
<dbReference type="Proteomes" id="UP001257277">
    <property type="component" value="Unassembled WGS sequence"/>
</dbReference>
<dbReference type="InterPro" id="IPR014710">
    <property type="entry name" value="RmlC-like_jellyroll"/>
</dbReference>
<protein>
    <submittedName>
        <fullName evidence="1">Cupin</fullName>
    </submittedName>
</protein>
<evidence type="ECO:0000313" key="1">
    <source>
        <dbReference type="EMBL" id="MDT7830938.1"/>
    </source>
</evidence>
<dbReference type="Gene3D" id="2.60.120.10">
    <property type="entry name" value="Jelly Rolls"/>
    <property type="match status" value="1"/>
</dbReference>
<gene>
    <name evidence="1" type="ORF">RQM59_01020</name>
</gene>
<keyword evidence="2" id="KW-1185">Reference proteome</keyword>
<sequence>MKTASLYKDLEYHKTKPLINVLLDTPFTKEIRISMQKGVLMKKHKTAFPIVVNVVEGAIDFGVQETSSEMKKGDLIALESDIYHDLKAIEDSIVRLTLTKYDNTDRVKNVVDN</sequence>
<dbReference type="EMBL" id="JAVTTO010000001">
    <property type="protein sequence ID" value="MDT7830938.1"/>
    <property type="molecule type" value="Genomic_DNA"/>
</dbReference>
<organism evidence="1 2">
    <name type="scientific">Asprobacillus argus</name>
    <dbReference type="NCBI Taxonomy" id="3076534"/>
    <lineage>
        <taxon>Bacteria</taxon>
        <taxon>Pseudomonadati</taxon>
        <taxon>Bacteroidota</taxon>
        <taxon>Flavobacteriia</taxon>
        <taxon>Flavobacteriales</taxon>
        <taxon>Flavobacteriaceae</taxon>
        <taxon>Asprobacillus</taxon>
    </lineage>
</organism>
<name>A0ABU3LC00_9FLAO</name>
<proteinExistence type="predicted"/>
<dbReference type="InterPro" id="IPR011051">
    <property type="entry name" value="RmlC_Cupin_sf"/>
</dbReference>
<reference evidence="1 2" key="1">
    <citation type="submission" date="2023-09" db="EMBL/GenBank/DDBJ databases">
        <title>Novel taxa isolated from Blanes Bay.</title>
        <authorList>
            <person name="Rey-Velasco X."/>
            <person name="Lucena T."/>
        </authorList>
    </citation>
    <scope>NUCLEOTIDE SEQUENCE [LARGE SCALE GENOMIC DNA]</scope>
    <source>
        <strain evidence="1 2">S356</strain>
    </source>
</reference>